<reference evidence="10 11" key="1">
    <citation type="submission" date="2023-08" db="EMBL/GenBank/DDBJ databases">
        <title>genomic of DY56.</title>
        <authorList>
            <person name="Wang Y."/>
        </authorList>
    </citation>
    <scope>NUCLEOTIDE SEQUENCE [LARGE SCALE GENOMIC DNA]</scope>
    <source>
        <strain evidence="10 11">DY56-A-20</strain>
    </source>
</reference>
<feature type="domain" description="ComEC/Rec2-related protein" evidence="8">
    <location>
        <begin position="270"/>
        <end position="551"/>
    </location>
</feature>
<feature type="transmembrane region" description="Helical" evidence="7">
    <location>
        <begin position="99"/>
        <end position="121"/>
    </location>
</feature>
<keyword evidence="5 7" id="KW-0472">Membrane</keyword>
<evidence type="ECO:0000256" key="7">
    <source>
        <dbReference type="SAM" id="Phobius"/>
    </source>
</evidence>
<keyword evidence="3 7" id="KW-0812">Transmembrane</keyword>
<evidence type="ECO:0000256" key="2">
    <source>
        <dbReference type="ARBA" id="ARBA00022475"/>
    </source>
</evidence>
<feature type="transmembrane region" description="Helical" evidence="7">
    <location>
        <begin position="375"/>
        <end position="392"/>
    </location>
</feature>
<feature type="transmembrane region" description="Helical" evidence="7">
    <location>
        <begin position="530"/>
        <end position="547"/>
    </location>
</feature>
<gene>
    <name evidence="10" type="ORF">Q9K01_07480</name>
</gene>
<proteinExistence type="predicted"/>
<protein>
    <submittedName>
        <fullName evidence="10">ComEC/Rec2 family competence protein</fullName>
    </submittedName>
</protein>
<feature type="region of interest" description="Disordered" evidence="6">
    <location>
        <begin position="1"/>
        <end position="21"/>
    </location>
</feature>
<evidence type="ECO:0000256" key="1">
    <source>
        <dbReference type="ARBA" id="ARBA00004651"/>
    </source>
</evidence>
<evidence type="ECO:0000256" key="6">
    <source>
        <dbReference type="SAM" id="MobiDB-lite"/>
    </source>
</evidence>
<feature type="transmembrane region" description="Helical" evidence="7">
    <location>
        <begin position="289"/>
        <end position="315"/>
    </location>
</feature>
<accession>A0ABT9H856</accession>
<feature type="domain" description="DUF4131" evidence="9">
    <location>
        <begin position="74"/>
        <end position="225"/>
    </location>
</feature>
<feature type="transmembrane region" description="Helical" evidence="7">
    <location>
        <begin position="74"/>
        <end position="92"/>
    </location>
</feature>
<dbReference type="EMBL" id="JAVAIL010000002">
    <property type="protein sequence ID" value="MDP4539456.1"/>
    <property type="molecule type" value="Genomic_DNA"/>
</dbReference>
<evidence type="ECO:0000313" key="10">
    <source>
        <dbReference type="EMBL" id="MDP4539456.1"/>
    </source>
</evidence>
<keyword evidence="11" id="KW-1185">Reference proteome</keyword>
<name>A0ABT9H856_9SPHN</name>
<feature type="transmembrane region" description="Helical" evidence="7">
    <location>
        <begin position="464"/>
        <end position="487"/>
    </location>
</feature>
<feature type="transmembrane region" description="Helical" evidence="7">
    <location>
        <begin position="554"/>
        <end position="570"/>
    </location>
</feature>
<dbReference type="PANTHER" id="PTHR30619">
    <property type="entry name" value="DNA INTERNALIZATION/COMPETENCE PROTEIN COMEC/REC2"/>
    <property type="match status" value="1"/>
</dbReference>
<dbReference type="Pfam" id="PF03772">
    <property type="entry name" value="Competence"/>
    <property type="match status" value="1"/>
</dbReference>
<dbReference type="Proteomes" id="UP001235664">
    <property type="component" value="Unassembled WGS sequence"/>
</dbReference>
<dbReference type="InterPro" id="IPR052159">
    <property type="entry name" value="Competence_DNA_uptake"/>
</dbReference>
<dbReference type="RefSeq" id="WP_305929582.1">
    <property type="nucleotide sequence ID" value="NZ_JAVAIL010000002.1"/>
</dbReference>
<feature type="transmembrane region" description="Helical" evidence="7">
    <location>
        <begin position="351"/>
        <end position="368"/>
    </location>
</feature>
<evidence type="ECO:0000259" key="8">
    <source>
        <dbReference type="Pfam" id="PF03772"/>
    </source>
</evidence>
<dbReference type="Pfam" id="PF13567">
    <property type="entry name" value="DUF4131"/>
    <property type="match status" value="1"/>
</dbReference>
<evidence type="ECO:0000256" key="5">
    <source>
        <dbReference type="ARBA" id="ARBA00023136"/>
    </source>
</evidence>
<keyword evidence="2" id="KW-1003">Cell membrane</keyword>
<evidence type="ECO:0000313" key="11">
    <source>
        <dbReference type="Proteomes" id="UP001235664"/>
    </source>
</evidence>
<dbReference type="InterPro" id="IPR025405">
    <property type="entry name" value="DUF4131"/>
</dbReference>
<dbReference type="InterPro" id="IPR004477">
    <property type="entry name" value="ComEC_N"/>
</dbReference>
<feature type="transmembrane region" description="Helical" evidence="7">
    <location>
        <begin position="398"/>
        <end position="417"/>
    </location>
</feature>
<comment type="caution">
    <text evidence="10">The sequence shown here is derived from an EMBL/GenBank/DDBJ whole genome shotgun (WGS) entry which is preliminary data.</text>
</comment>
<evidence type="ECO:0000256" key="4">
    <source>
        <dbReference type="ARBA" id="ARBA00022989"/>
    </source>
</evidence>
<comment type="subcellular location">
    <subcellularLocation>
        <location evidence="1">Cell membrane</location>
        <topology evidence="1">Multi-pass membrane protein</topology>
    </subcellularLocation>
</comment>
<organism evidence="10 11">
    <name type="scientific">Qipengyuania benthica</name>
    <dbReference type="NCBI Taxonomy" id="3067651"/>
    <lineage>
        <taxon>Bacteria</taxon>
        <taxon>Pseudomonadati</taxon>
        <taxon>Pseudomonadota</taxon>
        <taxon>Alphaproteobacteria</taxon>
        <taxon>Sphingomonadales</taxon>
        <taxon>Erythrobacteraceae</taxon>
        <taxon>Qipengyuania</taxon>
    </lineage>
</organism>
<sequence>MATQTAPEVPHPGAGGPGDAAVQRPWRKRLRLSSLGDAGEAFLARSGFDRGPWLTVGFAAGIGSWFLLDSALQWLGFVALCMLSAMAAVALWRGRDDRVRLLVTAVSLCIVLPAGLTTIWVRSEMVGAPAIAFARAAQLDARILERDEQPAEGRVRLVLAVREAERARAMKVRVNVPLGKDSATFTEGARIRLRARLMPPASPILPGTYDFARAAWFEGFAATGSLIGDIELVEPATQDDALALAQRRLSAHVRERLDGSPGTIAAAFASGDRGSIAEGDDAAMRDSGLYHLLSISGVHVSAVIAAAFFLAMKLLGAWPWLVLRVRLPLVAAGIGAFAGIGYTLLTGAEVPTVRSCIGALLVLLAIALGREPLSMRMVAVAAFAVLLLWPEALVGPSFQMSFSAVIAIVALSGAGWVKRFLAAREESWLARTGRRVAILFLTGLLIEFALMPVVLFHFHRAGFYGAFANVVGIPLVTFVTMPLLALALMLDLVGLGQPVWWLVGQSLDLLLALARFVAEQPGAVQLMPQMRLGTLLVMLAGLLWIALWRGRVRAWGLVPVVLGVGMFLATPKADLLITRDGRHLGIVGEDERLLVLRESRSSYARDNLLEMAGSDGAVIPLDRWPQARCTPEFCTITLRRRERVWHVLIGRNRQMVEERALAAACDRAHIVVADRFLPRSCRPLWLKADRRFLEREGGTLVYLADGEVRTVAQSQGTHGWWRGTPD</sequence>
<evidence type="ECO:0000259" key="9">
    <source>
        <dbReference type="Pfam" id="PF13567"/>
    </source>
</evidence>
<feature type="transmembrane region" description="Helical" evidence="7">
    <location>
        <begin position="438"/>
        <end position="458"/>
    </location>
</feature>
<dbReference type="PANTHER" id="PTHR30619:SF1">
    <property type="entry name" value="RECOMBINATION PROTEIN 2"/>
    <property type="match status" value="1"/>
</dbReference>
<keyword evidence="4 7" id="KW-1133">Transmembrane helix</keyword>
<evidence type="ECO:0000256" key="3">
    <source>
        <dbReference type="ARBA" id="ARBA00022692"/>
    </source>
</evidence>
<feature type="transmembrane region" description="Helical" evidence="7">
    <location>
        <begin position="327"/>
        <end position="345"/>
    </location>
</feature>
<feature type="transmembrane region" description="Helical" evidence="7">
    <location>
        <begin position="499"/>
        <end position="518"/>
    </location>
</feature>
<dbReference type="NCBIfam" id="TIGR00360">
    <property type="entry name" value="ComEC_N-term"/>
    <property type="match status" value="1"/>
</dbReference>